<reference evidence="1" key="1">
    <citation type="submission" date="2023-07" db="EMBL/GenBank/DDBJ databases">
        <authorList>
            <person name="Ivanov I."/>
            <person name="Teneva D."/>
            <person name="Stoikov I."/>
        </authorList>
    </citation>
    <scope>NUCLEOTIDE SEQUENCE</scope>
    <source>
        <strain evidence="1">4475</strain>
    </source>
</reference>
<name>A0AA48M6V9_9BACL</name>
<dbReference type="EMBL" id="OY569118">
    <property type="protein sequence ID" value="CAJ1001027.1"/>
    <property type="molecule type" value="Genomic_DNA"/>
</dbReference>
<dbReference type="KEGG" id="bayd:BSPP4475_01635"/>
<evidence type="ECO:0000313" key="2">
    <source>
        <dbReference type="Proteomes" id="UP001189619"/>
    </source>
</evidence>
<dbReference type="RefSeq" id="WP_304414973.1">
    <property type="nucleotide sequence ID" value="NZ_OY569118.1"/>
</dbReference>
<proteinExistence type="predicted"/>
<evidence type="ECO:0000313" key="1">
    <source>
        <dbReference type="EMBL" id="CAJ1001027.1"/>
    </source>
</evidence>
<gene>
    <name evidence="1" type="ORF">BSPP4475_01635</name>
</gene>
<sequence length="155" mass="18114">MGDDVLSVRHWLYALTGIQTESLRVPKDFTRPMWFVEEPLRIPEPRRPDVYREKGTMSLTLLAENAEQLKQMAFLVRQDLADKRWILPLYNSDRVQIGYMRECRLTFSKPDGFDQSIELKYLVDLPYTPVVYDPLEVIHTRFDPTLKKGGGRNGP</sequence>
<dbReference type="AlphaFoldDB" id="A0AA48M6V9"/>
<protein>
    <submittedName>
        <fullName evidence="1">N-acetyltransferase domain-containing protein</fullName>
    </submittedName>
</protein>
<organism evidence="1 2">
    <name type="scientific">Brevibacillus aydinogluensis</name>
    <dbReference type="NCBI Taxonomy" id="927786"/>
    <lineage>
        <taxon>Bacteria</taxon>
        <taxon>Bacillati</taxon>
        <taxon>Bacillota</taxon>
        <taxon>Bacilli</taxon>
        <taxon>Bacillales</taxon>
        <taxon>Paenibacillaceae</taxon>
        <taxon>Brevibacillus</taxon>
    </lineage>
</organism>
<accession>A0AA48M6V9</accession>
<dbReference type="Proteomes" id="UP001189619">
    <property type="component" value="Chromosome"/>
</dbReference>
<keyword evidence="2" id="KW-1185">Reference proteome</keyword>